<dbReference type="Pfam" id="PF00326">
    <property type="entry name" value="Peptidase_S9"/>
    <property type="match status" value="1"/>
</dbReference>
<gene>
    <name evidence="4" type="ordered locus">Jden_2516</name>
</gene>
<evidence type="ECO:0000259" key="2">
    <source>
        <dbReference type="Pfam" id="PF00326"/>
    </source>
</evidence>
<dbReference type="KEGG" id="jde:Jden_2516"/>
<feature type="domain" description="Peptidase S9 prolyl oligopeptidase catalytic" evidence="2">
    <location>
        <begin position="157"/>
        <end position="208"/>
    </location>
</feature>
<dbReference type="HOGENOM" id="CLU_012494_5_2_11"/>
<dbReference type="STRING" id="471856.Jden_2516"/>
<dbReference type="InterPro" id="IPR029058">
    <property type="entry name" value="AB_hydrolase_fold"/>
</dbReference>
<organism evidence="4 5">
    <name type="scientific">Jonesia denitrificans (strain ATCC 14870 / DSM 20603 / BCRC 15368 / CIP 55.134 / JCM 11481 / NBRC 15587 / NCTC 10816 / Prevot 55134)</name>
    <name type="common">Listeria denitrificans</name>
    <dbReference type="NCBI Taxonomy" id="471856"/>
    <lineage>
        <taxon>Bacteria</taxon>
        <taxon>Bacillati</taxon>
        <taxon>Actinomycetota</taxon>
        <taxon>Actinomycetes</taxon>
        <taxon>Micrococcales</taxon>
        <taxon>Jonesiaceae</taxon>
        <taxon>Jonesia</taxon>
    </lineage>
</organism>
<dbReference type="eggNOG" id="COG0657">
    <property type="taxonomic scope" value="Bacteria"/>
</dbReference>
<feature type="domain" description="BD-FAE-like" evidence="3">
    <location>
        <begin position="30"/>
        <end position="120"/>
    </location>
</feature>
<evidence type="ECO:0000313" key="5">
    <source>
        <dbReference type="Proteomes" id="UP000000628"/>
    </source>
</evidence>
<keyword evidence="1" id="KW-0378">Hydrolase</keyword>
<evidence type="ECO:0000313" key="4">
    <source>
        <dbReference type="EMBL" id="ACV10148.1"/>
    </source>
</evidence>
<dbReference type="Gene3D" id="3.40.50.1820">
    <property type="entry name" value="alpha/beta hydrolase"/>
    <property type="match status" value="1"/>
</dbReference>
<dbReference type="AlphaFoldDB" id="C7R3A0"/>
<name>C7R3A0_JONDD</name>
<dbReference type="Proteomes" id="UP000000628">
    <property type="component" value="Chromosome"/>
</dbReference>
<dbReference type="InterPro" id="IPR049492">
    <property type="entry name" value="BD-FAE-like_dom"/>
</dbReference>
<accession>C7R3A0</accession>
<dbReference type="Pfam" id="PF20434">
    <property type="entry name" value="BD-FAE"/>
    <property type="match status" value="1"/>
</dbReference>
<dbReference type="SUPFAM" id="SSF53474">
    <property type="entry name" value="alpha/beta-Hydrolases"/>
    <property type="match status" value="1"/>
</dbReference>
<dbReference type="PANTHER" id="PTHR48081:SF6">
    <property type="entry name" value="PEPTIDASE S9 PROLYL OLIGOPEPTIDASE CATALYTIC DOMAIN-CONTAINING PROTEIN"/>
    <property type="match status" value="1"/>
</dbReference>
<dbReference type="InterPro" id="IPR001375">
    <property type="entry name" value="Peptidase_S9_cat"/>
</dbReference>
<dbReference type="PANTHER" id="PTHR48081">
    <property type="entry name" value="AB HYDROLASE SUPERFAMILY PROTEIN C4A8.06C"/>
    <property type="match status" value="1"/>
</dbReference>
<dbReference type="RefSeq" id="WP_015772759.1">
    <property type="nucleotide sequence ID" value="NC_013174.1"/>
</dbReference>
<keyword evidence="5" id="KW-1185">Reference proteome</keyword>
<evidence type="ECO:0000256" key="1">
    <source>
        <dbReference type="ARBA" id="ARBA00022801"/>
    </source>
</evidence>
<proteinExistence type="predicted"/>
<reference evidence="4 5" key="1">
    <citation type="journal article" date="2009" name="Stand. Genomic Sci.">
        <title>Complete genome sequence of Jonesia denitrificans type strain (Prevot 55134).</title>
        <authorList>
            <person name="Pukall R."/>
            <person name="Gehrich-Schroter G."/>
            <person name="Lapidus A."/>
            <person name="Nolan M."/>
            <person name="Glavina Del Rio T."/>
            <person name="Lucas S."/>
            <person name="Chen F."/>
            <person name="Tice H."/>
            <person name="Pitluck S."/>
            <person name="Cheng J.F."/>
            <person name="Copeland A."/>
            <person name="Saunders E."/>
            <person name="Brettin T."/>
            <person name="Detter J.C."/>
            <person name="Bruce D."/>
            <person name="Goodwin L."/>
            <person name="Pati A."/>
            <person name="Ivanova N."/>
            <person name="Mavromatis K."/>
            <person name="Ovchinnikova G."/>
            <person name="Chen A."/>
            <person name="Palaniappan K."/>
            <person name="Land M."/>
            <person name="Hauser L."/>
            <person name="Chang Y.J."/>
            <person name="Jeffries C.D."/>
            <person name="Chain P."/>
            <person name="Goker M."/>
            <person name="Bristow J."/>
            <person name="Eisen J.A."/>
            <person name="Markowitz V."/>
            <person name="Hugenholtz P."/>
            <person name="Kyrpides N.C."/>
            <person name="Klenk H.P."/>
            <person name="Han C."/>
        </authorList>
    </citation>
    <scope>NUCLEOTIDE SEQUENCE [LARGE SCALE GENOMIC DNA]</scope>
    <source>
        <strain evidence="5">ATCC 14870 / DSM 20603 / BCRC 15368 / CIP 55.134 / JCM 11481 / NBRC 15587 / NCTC 10816 / Prevot 55134</strain>
    </source>
</reference>
<protein>
    <submittedName>
        <fullName evidence="4">Esterase/lipase-like protein</fullName>
    </submittedName>
</protein>
<dbReference type="GO" id="GO:0006508">
    <property type="term" value="P:proteolysis"/>
    <property type="evidence" value="ECO:0007669"/>
    <property type="project" value="InterPro"/>
</dbReference>
<dbReference type="InterPro" id="IPR050300">
    <property type="entry name" value="GDXG_lipolytic_enzyme"/>
</dbReference>
<evidence type="ECO:0000259" key="3">
    <source>
        <dbReference type="Pfam" id="PF20434"/>
    </source>
</evidence>
<sequence>MRTFTTDIGVHGAVLECYVQEPSSELRNATTRPAVLIFPGGGYVLTSDREAEPIALAYAAKGFQAFVLRYSVGPQASAQMALDDARAALAWVVDEAPSLHTDADRVVVVGFSAGGHLASSLVATGPRRPQALVVGYPIVLAEFGRHLGKDILNVPDHVDAQMPPTFVFSTRDDTLVPVHHTVALVAALEAAGVPFETHIYMEGPHGLSLAVPATADGVGSSVQPAVARWFEDSVRFITSILGDFPVVGAPDGFAGVQARRTAGPDMPLRSAVTDPRVRPVLDRVVPQVVVAAEQDVLVAALSLRQLVDARPGLVDQAAVTAVAAELGSL</sequence>
<dbReference type="GO" id="GO:0008236">
    <property type="term" value="F:serine-type peptidase activity"/>
    <property type="evidence" value="ECO:0007669"/>
    <property type="project" value="InterPro"/>
</dbReference>
<dbReference type="EMBL" id="CP001706">
    <property type="protein sequence ID" value="ACV10148.1"/>
    <property type="molecule type" value="Genomic_DNA"/>
</dbReference>